<keyword evidence="1" id="KW-0472">Membrane</keyword>
<evidence type="ECO:0000256" key="1">
    <source>
        <dbReference type="SAM" id="Phobius"/>
    </source>
</evidence>
<dbReference type="AlphaFoldDB" id="A0A6N3ASD8"/>
<proteinExistence type="predicted"/>
<feature type="transmembrane region" description="Helical" evidence="1">
    <location>
        <begin position="82"/>
        <end position="103"/>
    </location>
</feature>
<sequence length="153" mass="17645">MFKVIFRDGLGKCRKIIFIIQYFLIPNRQKVLLNLETSEYCVTYTQSMVILFLFETQKFYGNTQGNPQKNSCSGNRHRRRFYYGYSLTGGAPNFGALIIGQIFQLIGEVAKVLASKKIKKVPVVTVKGVLACVVWRFTIMRYIFKLFFSGIDK</sequence>
<keyword evidence="1" id="KW-0812">Transmembrane</keyword>
<organism evidence="2">
    <name type="scientific">Eubacterium limosum</name>
    <dbReference type="NCBI Taxonomy" id="1736"/>
    <lineage>
        <taxon>Bacteria</taxon>
        <taxon>Bacillati</taxon>
        <taxon>Bacillota</taxon>
        <taxon>Clostridia</taxon>
        <taxon>Eubacteriales</taxon>
        <taxon>Eubacteriaceae</taxon>
        <taxon>Eubacterium</taxon>
    </lineage>
</organism>
<gene>
    <name evidence="2" type="ORF">ELLFYP34_02257</name>
</gene>
<evidence type="ECO:0000313" key="2">
    <source>
        <dbReference type="EMBL" id="VYT92576.1"/>
    </source>
</evidence>
<reference evidence="2" key="1">
    <citation type="submission" date="2019-11" db="EMBL/GenBank/DDBJ databases">
        <authorList>
            <person name="Feng L."/>
        </authorList>
    </citation>
    <scope>NUCLEOTIDE SEQUENCE</scope>
    <source>
        <strain evidence="2">ElimosumLFYP34</strain>
    </source>
</reference>
<protein>
    <submittedName>
        <fullName evidence="2">Uncharacterized protein</fullName>
    </submittedName>
</protein>
<feature type="transmembrane region" description="Helical" evidence="1">
    <location>
        <begin position="123"/>
        <end position="144"/>
    </location>
</feature>
<dbReference type="EMBL" id="CACRTR010000004">
    <property type="protein sequence ID" value="VYT92576.1"/>
    <property type="molecule type" value="Genomic_DNA"/>
</dbReference>
<keyword evidence="1" id="KW-1133">Transmembrane helix</keyword>
<name>A0A6N3ASD8_EUBLI</name>
<accession>A0A6N3ASD8</accession>